<dbReference type="SUPFAM" id="SSF54975">
    <property type="entry name" value="Acylphosphatase/BLUF domain-like"/>
    <property type="match status" value="1"/>
</dbReference>
<proteinExistence type="inferred from homology"/>
<dbReference type="InterPro" id="IPR036046">
    <property type="entry name" value="Acylphosphatase-like_dom_sf"/>
</dbReference>
<evidence type="ECO:0000256" key="7">
    <source>
        <dbReference type="RuleBase" id="RU004168"/>
    </source>
</evidence>
<evidence type="ECO:0000256" key="3">
    <source>
        <dbReference type="ARBA" id="ARBA00022801"/>
    </source>
</evidence>
<dbReference type="GeneID" id="100373319"/>
<organism evidence="9 10">
    <name type="scientific">Saccoglossus kowalevskii</name>
    <name type="common">Acorn worm</name>
    <dbReference type="NCBI Taxonomy" id="10224"/>
    <lineage>
        <taxon>Eukaryota</taxon>
        <taxon>Metazoa</taxon>
        <taxon>Hemichordata</taxon>
        <taxon>Enteropneusta</taxon>
        <taxon>Harrimaniidae</taxon>
        <taxon>Saccoglossus</taxon>
    </lineage>
</organism>
<dbReference type="Gene3D" id="3.30.70.100">
    <property type="match status" value="1"/>
</dbReference>
<name>A0ABM0GQS1_SACKO</name>
<dbReference type="InterPro" id="IPR017968">
    <property type="entry name" value="Acylphosphatase_CS"/>
</dbReference>
<dbReference type="InterPro" id="IPR020456">
    <property type="entry name" value="Acylphosphatase"/>
</dbReference>
<feature type="active site" evidence="5">
    <location>
        <position position="37"/>
    </location>
</feature>
<accession>A0ABM0GQS1</accession>
<evidence type="ECO:0000313" key="9">
    <source>
        <dbReference type="Proteomes" id="UP000694865"/>
    </source>
</evidence>
<dbReference type="PROSITE" id="PS51160">
    <property type="entry name" value="ACYLPHOSPHATASE_3"/>
    <property type="match status" value="1"/>
</dbReference>
<comment type="similarity">
    <text evidence="1 7">Belongs to the acylphosphatase family.</text>
</comment>
<dbReference type="Pfam" id="PF00708">
    <property type="entry name" value="Acylphosphatase"/>
    <property type="match status" value="1"/>
</dbReference>
<reference evidence="10" key="1">
    <citation type="submission" date="2025-08" db="UniProtKB">
        <authorList>
            <consortium name="RefSeq"/>
        </authorList>
    </citation>
    <scope>IDENTIFICATION</scope>
    <source>
        <tissue evidence="10">Testes</tissue>
    </source>
</reference>
<feature type="active site" evidence="5">
    <location>
        <position position="55"/>
    </location>
</feature>
<comment type="catalytic activity">
    <reaction evidence="4 5 6">
        <text>an acyl phosphate + H2O = a carboxylate + phosphate + H(+)</text>
        <dbReference type="Rhea" id="RHEA:14965"/>
        <dbReference type="ChEBI" id="CHEBI:15377"/>
        <dbReference type="ChEBI" id="CHEBI:15378"/>
        <dbReference type="ChEBI" id="CHEBI:29067"/>
        <dbReference type="ChEBI" id="CHEBI:43474"/>
        <dbReference type="ChEBI" id="CHEBI:59918"/>
        <dbReference type="EC" id="3.6.1.7"/>
    </reaction>
</comment>
<dbReference type="RefSeq" id="XP_002735237.1">
    <property type="nucleotide sequence ID" value="XM_002735191.2"/>
</dbReference>
<evidence type="ECO:0000256" key="5">
    <source>
        <dbReference type="PROSITE-ProRule" id="PRU00520"/>
    </source>
</evidence>
<evidence type="ECO:0000256" key="2">
    <source>
        <dbReference type="ARBA" id="ARBA00012150"/>
    </source>
</evidence>
<dbReference type="PANTHER" id="PTHR10029">
    <property type="entry name" value="ACYLPHOSPHATASE"/>
    <property type="match status" value="1"/>
</dbReference>
<feature type="domain" description="Acylphosphatase-like" evidence="8">
    <location>
        <begin position="22"/>
        <end position="112"/>
    </location>
</feature>
<keyword evidence="9" id="KW-1185">Reference proteome</keyword>
<evidence type="ECO:0000256" key="4">
    <source>
        <dbReference type="ARBA" id="ARBA00047645"/>
    </source>
</evidence>
<dbReference type="PROSITE" id="PS00151">
    <property type="entry name" value="ACYLPHOSPHATASE_2"/>
    <property type="match status" value="1"/>
</dbReference>
<protein>
    <recommendedName>
        <fullName evidence="2 5">Acylphosphatase</fullName>
        <ecNumber evidence="2 5">3.6.1.7</ecNumber>
    </recommendedName>
</protein>
<dbReference type="EC" id="3.6.1.7" evidence="2 5"/>
<dbReference type="InterPro" id="IPR001792">
    <property type="entry name" value="Acylphosphatase-like_dom"/>
</dbReference>
<dbReference type="Proteomes" id="UP000694865">
    <property type="component" value="Unplaced"/>
</dbReference>
<gene>
    <name evidence="10" type="primary">LOC100373319</name>
</gene>
<evidence type="ECO:0000259" key="8">
    <source>
        <dbReference type="PROSITE" id="PS51160"/>
    </source>
</evidence>
<dbReference type="PROSITE" id="PS00150">
    <property type="entry name" value="ACYLPHOSPHATASE_1"/>
    <property type="match status" value="1"/>
</dbReference>
<evidence type="ECO:0000256" key="1">
    <source>
        <dbReference type="ARBA" id="ARBA00005614"/>
    </source>
</evidence>
<evidence type="ECO:0000313" key="10">
    <source>
        <dbReference type="RefSeq" id="XP_002735237.1"/>
    </source>
</evidence>
<sequence length="113" mass="12612">MATAAKTVGGAVMKGTGSTLMSIDFEVFGKVQGVFFRKYTVRNSKKHGLVGWVQNTSHGTVLGQMQGAADKIKIMKQWLQKEGSPRSKIQKAEFRSERVITELEHDTFRVLRP</sequence>
<keyword evidence="3 5" id="KW-0378">Hydrolase</keyword>
<evidence type="ECO:0000256" key="6">
    <source>
        <dbReference type="RuleBase" id="RU000553"/>
    </source>
</evidence>
<dbReference type="PRINTS" id="PR00112">
    <property type="entry name" value="ACYLPHPHTASE"/>
</dbReference>
<dbReference type="PANTHER" id="PTHR10029:SF3">
    <property type="entry name" value="ACYLPHOSPHATASE-RELATED"/>
    <property type="match status" value="1"/>
</dbReference>